<protein>
    <recommendedName>
        <fullName evidence="3">DUF2958 domain-containing protein</fullName>
    </recommendedName>
</protein>
<dbReference type="RefSeq" id="WP_155302222.1">
    <property type="nucleotide sequence ID" value="NZ_AP021875.1"/>
</dbReference>
<proteinExistence type="predicted"/>
<dbReference type="KEGG" id="dwd:DSCW_04970"/>
<evidence type="ECO:0000313" key="1">
    <source>
        <dbReference type="EMBL" id="BBO73080.1"/>
    </source>
</evidence>
<keyword evidence="2" id="KW-1185">Reference proteome</keyword>
<dbReference type="AlphaFoldDB" id="A0A5K7YXL1"/>
<dbReference type="Proteomes" id="UP000427769">
    <property type="component" value="Chromosome"/>
</dbReference>
<gene>
    <name evidence="1" type="ORF">DSCW_04970</name>
</gene>
<sequence>MWNEPSKARLEKMPRLYETENISLKEKLVHLHFFIAGCDWYVCEFDGHDLFWGYAILNGDYEMAEWGYISFSELRELSVCGIEVDCELEEYFPVKKAQSIDKICESNGWK</sequence>
<dbReference type="OrthoDB" id="5421038at2"/>
<organism evidence="1 2">
    <name type="scientific">Desulfosarcina widdelii</name>
    <dbReference type="NCBI Taxonomy" id="947919"/>
    <lineage>
        <taxon>Bacteria</taxon>
        <taxon>Pseudomonadati</taxon>
        <taxon>Thermodesulfobacteriota</taxon>
        <taxon>Desulfobacteria</taxon>
        <taxon>Desulfobacterales</taxon>
        <taxon>Desulfosarcinaceae</taxon>
        <taxon>Desulfosarcina</taxon>
    </lineage>
</organism>
<accession>A0A5K7YXL1</accession>
<evidence type="ECO:0000313" key="2">
    <source>
        <dbReference type="Proteomes" id="UP000427769"/>
    </source>
</evidence>
<reference evidence="1 2" key="1">
    <citation type="submission" date="2019-11" db="EMBL/GenBank/DDBJ databases">
        <title>Comparative genomics of hydrocarbon-degrading Desulfosarcina strains.</title>
        <authorList>
            <person name="Watanabe M."/>
            <person name="Kojima H."/>
            <person name="Fukui M."/>
        </authorList>
    </citation>
    <scope>NUCLEOTIDE SEQUENCE [LARGE SCALE GENOMIC DNA]</scope>
    <source>
        <strain evidence="1 2">PP31</strain>
    </source>
</reference>
<evidence type="ECO:0008006" key="3">
    <source>
        <dbReference type="Google" id="ProtNLM"/>
    </source>
</evidence>
<name>A0A5K7YXL1_9BACT</name>
<dbReference type="EMBL" id="AP021875">
    <property type="protein sequence ID" value="BBO73080.1"/>
    <property type="molecule type" value="Genomic_DNA"/>
</dbReference>